<accession>A0A9X5C7U4</accession>
<gene>
    <name evidence="2" type="ORF">FMM80_13955</name>
</gene>
<name>A0A9X5C7U4_9FIRM</name>
<dbReference type="CDD" id="cd00093">
    <property type="entry name" value="HTH_XRE"/>
    <property type="match status" value="1"/>
</dbReference>
<dbReference type="InterPro" id="IPR010982">
    <property type="entry name" value="Lambda_DNA-bd_dom_sf"/>
</dbReference>
<dbReference type="SUPFAM" id="SSF47413">
    <property type="entry name" value="lambda repressor-like DNA-binding domains"/>
    <property type="match status" value="1"/>
</dbReference>
<dbReference type="Proteomes" id="UP000474104">
    <property type="component" value="Unassembled WGS sequence"/>
</dbReference>
<organism evidence="2 3">
    <name type="scientific">Schaedlerella arabinosiphila</name>
    <dbReference type="NCBI Taxonomy" id="2044587"/>
    <lineage>
        <taxon>Bacteria</taxon>
        <taxon>Bacillati</taxon>
        <taxon>Bacillota</taxon>
        <taxon>Clostridia</taxon>
        <taxon>Lachnospirales</taxon>
        <taxon>Lachnospiraceae</taxon>
        <taxon>Schaedlerella</taxon>
    </lineage>
</organism>
<dbReference type="PROSITE" id="PS50943">
    <property type="entry name" value="HTH_CROC1"/>
    <property type="match status" value="1"/>
</dbReference>
<protein>
    <submittedName>
        <fullName evidence="2">Helix-turn-helix transcriptional regulator</fullName>
    </submittedName>
</protein>
<evidence type="ECO:0000259" key="1">
    <source>
        <dbReference type="PROSITE" id="PS50943"/>
    </source>
</evidence>
<reference evidence="2 3" key="1">
    <citation type="submission" date="2019-07" db="EMBL/GenBank/DDBJ databases">
        <title>Draft genome sequences of 15 bacterial species constituting the stable defined intestinal microbiota of the GM15 gnotobiotic mouse model.</title>
        <authorList>
            <person name="Elie C."/>
            <person name="Mathieu A."/>
            <person name="Saliou A."/>
            <person name="Darnaud M."/>
            <person name="Leulier F."/>
            <person name="Tamellini A."/>
        </authorList>
    </citation>
    <scope>NUCLEOTIDE SEQUENCE [LARGE SCALE GENOMIC DNA]</scope>
    <source>
        <strain evidence="3">ASF 502</strain>
    </source>
</reference>
<dbReference type="GO" id="GO:0003677">
    <property type="term" value="F:DNA binding"/>
    <property type="evidence" value="ECO:0007669"/>
    <property type="project" value="InterPro"/>
</dbReference>
<dbReference type="EMBL" id="VIRB01000081">
    <property type="protein sequence ID" value="NDO69724.1"/>
    <property type="molecule type" value="Genomic_DNA"/>
</dbReference>
<dbReference type="OrthoDB" id="9807880at2"/>
<sequence length="67" mass="7767">MISYEPLWITLKKKGVTQYQLINKYHISAGQLSRLRANANVSTHTLNTLCEILDCKLEDIAIYRKED</sequence>
<comment type="caution">
    <text evidence="2">The sequence shown here is derived from an EMBL/GenBank/DDBJ whole genome shotgun (WGS) entry which is preliminary data.</text>
</comment>
<evidence type="ECO:0000313" key="3">
    <source>
        <dbReference type="Proteomes" id="UP000474104"/>
    </source>
</evidence>
<evidence type="ECO:0000313" key="2">
    <source>
        <dbReference type="EMBL" id="NDO69724.1"/>
    </source>
</evidence>
<dbReference type="Gene3D" id="1.10.260.40">
    <property type="entry name" value="lambda repressor-like DNA-binding domains"/>
    <property type="match status" value="1"/>
</dbReference>
<dbReference type="InterPro" id="IPR001387">
    <property type="entry name" value="Cro/C1-type_HTH"/>
</dbReference>
<dbReference type="AlphaFoldDB" id="A0A9X5C7U4"/>
<dbReference type="Pfam" id="PF13443">
    <property type="entry name" value="HTH_26"/>
    <property type="match status" value="1"/>
</dbReference>
<dbReference type="RefSeq" id="WP_004075485.1">
    <property type="nucleotide sequence ID" value="NZ_VIRB01000081.1"/>
</dbReference>
<proteinExistence type="predicted"/>
<feature type="domain" description="HTH cro/C1-type" evidence="1">
    <location>
        <begin position="12"/>
        <end position="60"/>
    </location>
</feature>